<name>A0A2N4TZ33_9BURK</name>
<dbReference type="Pfam" id="PF00583">
    <property type="entry name" value="Acetyltransf_1"/>
    <property type="match status" value="1"/>
</dbReference>
<keyword evidence="2" id="KW-0808">Transferase</keyword>
<dbReference type="EMBL" id="PDNW01000031">
    <property type="protein sequence ID" value="PLC48023.1"/>
    <property type="molecule type" value="Genomic_DNA"/>
</dbReference>
<dbReference type="Proteomes" id="UP000234190">
    <property type="component" value="Unassembled WGS sequence"/>
</dbReference>
<evidence type="ECO:0000313" key="3">
    <source>
        <dbReference type="Proteomes" id="UP000234190"/>
    </source>
</evidence>
<dbReference type="OrthoDB" id="20916at2"/>
<evidence type="ECO:0000313" key="2">
    <source>
        <dbReference type="EMBL" id="PLC48023.1"/>
    </source>
</evidence>
<dbReference type="InterPro" id="IPR041496">
    <property type="entry name" value="YitH/HolE_GNAT"/>
</dbReference>
<dbReference type="Gene3D" id="3.40.630.90">
    <property type="match status" value="1"/>
</dbReference>
<organism evidence="2 3">
    <name type="scientific">Pollutimonas subterranea</name>
    <dbReference type="NCBI Taxonomy" id="2045210"/>
    <lineage>
        <taxon>Bacteria</taxon>
        <taxon>Pseudomonadati</taxon>
        <taxon>Pseudomonadota</taxon>
        <taxon>Betaproteobacteria</taxon>
        <taxon>Burkholderiales</taxon>
        <taxon>Alcaligenaceae</taxon>
        <taxon>Pollutimonas</taxon>
    </lineage>
</organism>
<comment type="caution">
    <text evidence="2">The sequence shown here is derived from an EMBL/GenBank/DDBJ whole genome shotgun (WGS) entry which is preliminary data.</text>
</comment>
<keyword evidence="3" id="KW-1185">Reference proteome</keyword>
<feature type="domain" description="N-acetyltransferase" evidence="1">
    <location>
        <begin position="1"/>
        <end position="124"/>
    </location>
</feature>
<proteinExistence type="predicted"/>
<dbReference type="InterPro" id="IPR052729">
    <property type="entry name" value="Acyl/Acetyltrans_Enzymes"/>
</dbReference>
<dbReference type="PROSITE" id="PS51186">
    <property type="entry name" value="GNAT"/>
    <property type="match status" value="1"/>
</dbReference>
<dbReference type="InterPro" id="IPR016181">
    <property type="entry name" value="Acyl_CoA_acyltransferase"/>
</dbReference>
<sequence>MRRPELDLLLDWAAGEGWNPGLRDADAFFAADPEGFLIALRGDTPVAAISVVRYDDNYSFLGFYIVPPAYRGRGYGYQIWQAAMAAMGQRTIGLDGVPEQQENYRRSGFQFAHRNIRYEGQWHPAQWQNSVPGWADIVPLSAVPFAMIASYDRAFFPTSRDVFLRYWIKQPGTVALGLAANDGLSGCGIIRACRHGWKIGPLFADTAEGAQALFRALAATVTDSAPIYLDVPQCNPGAIALVENHGMKPVFETARMYTREPPDLSWLRTYGITTFELG</sequence>
<reference evidence="2 3" key="1">
    <citation type="submission" date="2017-10" db="EMBL/GenBank/DDBJ databases">
        <title>Two draft genome sequences of Pusillimonas sp. strains isolated from a nitrate- and radionuclide-contaminated groundwater in Russia.</title>
        <authorList>
            <person name="Grouzdev D.S."/>
            <person name="Tourova T.P."/>
            <person name="Goeva M.A."/>
            <person name="Babich T.L."/>
            <person name="Sokolova D.S."/>
            <person name="Abdullin R."/>
            <person name="Poltaraus A.B."/>
            <person name="Toshchakov S.V."/>
            <person name="Nazina T.N."/>
        </authorList>
    </citation>
    <scope>NUCLEOTIDE SEQUENCE [LARGE SCALE GENOMIC DNA]</scope>
    <source>
        <strain evidence="2 3">JR1/69-3-13</strain>
    </source>
</reference>
<dbReference type="PANTHER" id="PTHR47237:SF1">
    <property type="entry name" value="SLL0310 PROTEIN"/>
    <property type="match status" value="1"/>
</dbReference>
<dbReference type="Gene3D" id="3.40.630.30">
    <property type="match status" value="1"/>
</dbReference>
<dbReference type="CDD" id="cd04301">
    <property type="entry name" value="NAT_SF"/>
    <property type="match status" value="1"/>
</dbReference>
<dbReference type="GO" id="GO:0016747">
    <property type="term" value="F:acyltransferase activity, transferring groups other than amino-acyl groups"/>
    <property type="evidence" value="ECO:0007669"/>
    <property type="project" value="InterPro"/>
</dbReference>
<dbReference type="SUPFAM" id="SSF55729">
    <property type="entry name" value="Acyl-CoA N-acyltransferases (Nat)"/>
    <property type="match status" value="1"/>
</dbReference>
<evidence type="ECO:0000259" key="1">
    <source>
        <dbReference type="PROSITE" id="PS51186"/>
    </source>
</evidence>
<dbReference type="Pfam" id="PF18014">
    <property type="entry name" value="Acetyltransf_18"/>
    <property type="match status" value="1"/>
</dbReference>
<protein>
    <submittedName>
        <fullName evidence="2">GNAT family N-acetyltransferase</fullName>
    </submittedName>
</protein>
<dbReference type="InterPro" id="IPR000182">
    <property type="entry name" value="GNAT_dom"/>
</dbReference>
<gene>
    <name evidence="2" type="ORF">CR159_20395</name>
</gene>
<dbReference type="AlphaFoldDB" id="A0A2N4TZ33"/>
<dbReference type="PANTHER" id="PTHR47237">
    <property type="entry name" value="SLL0310 PROTEIN"/>
    <property type="match status" value="1"/>
</dbReference>
<accession>A0A2N4TZ33</accession>